<evidence type="ECO:0000313" key="1">
    <source>
        <dbReference type="EMBL" id="ONG58580.1"/>
    </source>
</evidence>
<comment type="caution">
    <text evidence="1">The sequence shown here is derived from an EMBL/GenBank/DDBJ whole genome shotgun (WGS) entry which is preliminary data.</text>
</comment>
<sequence length="1131" mass="116526">MPTLIDNLAASLDAAPLQQSLAGEVAKLQAAAEAAAALADGRSSGVTDVMARIAALAPLPLPIDPSFVTALGAAKVALPADLGALTSGAAGQLAGFTTLLQDRLAPLLDKALAVAQAVEKLGALDLRCRADDVAEAKPTSPAGQRLQQVSAQVATTQSMLQALPQPLTAGSLLEHLLGGTLPDERSRVLVGGVPLLDDVLQPLQTALRWMRLDADGVAAHLAGSLDALRQRLQEAGPDRLASTLTPLTALVPALRVGDVQAFAEAYRSAGEALATAIGAKATADIEAAADAMQAAVDGWVALRAALDPTFVVPLQPLLPRVTDTSQAMLDALLHLVVQLEPLDLSSSVAQIPALRPGDTPEADAVAALLAPLIDLAEDLAEALNFSALSGPVGEVAEEAQAIADAVSSALSTLAIETRAAFAGVEQAVAAAGLTTLQARLQEGIAQTGTALRQGVGDAFAPMRQGLTAAVDGLEQALALLDAAAITAALQQVIDSIANVLEDPALGGAIRELLATLDEVAALLANLSFTPVTDEVVTLIETMTKGLRALQSTPLNGAVSSMLDAALEVLPPDLEPVTDPLIDDFAELVEEGPIVVLMAVRDKPREVLDQIRSFDPGSLVGETLGAPYQQMLQTLEGFVPSSLLDGVREELDRQKRRLRSSVKPSEALAPVNAAFDSLLNALDGFSPDAVLAPMEAAVEKTIQDAIAALPVDAAMSELNGVFGTIQALHDMLSEASSCMAQAIDAVTALTDANAQLDAWRDAALQRFDAIPAGGAVDQALEDLRSALQATRHADLLAQHDSLAAPLVVALGALNPAQHLAAMVALQQRLRPLVAGLPAGVLRSKVQAAVAAFDPLDPAQTGALRAAGQLAAALAASRTAMQSLQGSWDSLLHGAEGGLTAVAASAAGRAALRAELKDGLDAALAFLRPLFARLVAALAPLQGLAQVLMAVRQKLQDGVGDLATGPASFQAIAQAVQQVVDTLRSIDLGFLREALDDTFRAVRGQIAALGPRPLAIALDREFAAVLDAISLEAILPPEEIAAIDDAYAGMVEQLRALDPQKLVADLLQPLFDETILPMVDALDLTPVIDSLIAAMQGLDDALREELGRVNTAYKSLWAARPSSNSAAAGLAVG</sequence>
<accession>A0A1V2H995</accession>
<proteinExistence type="predicted"/>
<dbReference type="AlphaFoldDB" id="A0A1V2H995"/>
<gene>
    <name evidence="1" type="ORF">BKE38_02760</name>
</gene>
<organism evidence="1 2">
    <name type="scientific">Teichococcus deserti</name>
    <dbReference type="NCBI Taxonomy" id="1817963"/>
    <lineage>
        <taxon>Bacteria</taxon>
        <taxon>Pseudomonadati</taxon>
        <taxon>Pseudomonadota</taxon>
        <taxon>Alphaproteobacteria</taxon>
        <taxon>Acetobacterales</taxon>
        <taxon>Roseomonadaceae</taxon>
        <taxon>Roseomonas</taxon>
    </lineage>
</organism>
<dbReference type="Proteomes" id="UP000188879">
    <property type="component" value="Unassembled WGS sequence"/>
</dbReference>
<evidence type="ECO:0000313" key="2">
    <source>
        <dbReference type="Proteomes" id="UP000188879"/>
    </source>
</evidence>
<protein>
    <submittedName>
        <fullName evidence="1">Uncharacterized protein</fullName>
    </submittedName>
</protein>
<dbReference type="EMBL" id="MLCO01000018">
    <property type="protein sequence ID" value="ONG58580.1"/>
    <property type="molecule type" value="Genomic_DNA"/>
</dbReference>
<name>A0A1V2H995_9PROT</name>
<dbReference type="RefSeq" id="WP_076955855.1">
    <property type="nucleotide sequence ID" value="NZ_MLCO01000018.1"/>
</dbReference>
<reference evidence="1 2" key="1">
    <citation type="submission" date="2016-10" db="EMBL/GenBank/DDBJ databases">
        <title>Draft Genome sequence of Roseomonas sp. strain M3.</title>
        <authorList>
            <person name="Subhash Y."/>
            <person name="Lee S."/>
        </authorList>
    </citation>
    <scope>NUCLEOTIDE SEQUENCE [LARGE SCALE GENOMIC DNA]</scope>
    <source>
        <strain evidence="1 2">M3</strain>
    </source>
</reference>
<keyword evidence="2" id="KW-1185">Reference proteome</keyword>